<dbReference type="PRINTS" id="PR00340">
    <property type="entry name" value="PIIGLNB"/>
</dbReference>
<dbReference type="PANTHER" id="PTHR30115:SF18">
    <property type="entry name" value="NITROGEN REGULATORY PROTEIN P-II"/>
    <property type="match status" value="1"/>
</dbReference>
<protein>
    <submittedName>
        <fullName evidence="1">P-II family nitrogen regulator</fullName>
    </submittedName>
</protein>
<organism evidence="1 2">
    <name type="scientific">Nitratidesulfovibrio liaohensis</name>
    <dbReference type="NCBI Taxonomy" id="2604158"/>
    <lineage>
        <taxon>Bacteria</taxon>
        <taxon>Pseudomonadati</taxon>
        <taxon>Thermodesulfobacteriota</taxon>
        <taxon>Desulfovibrionia</taxon>
        <taxon>Desulfovibrionales</taxon>
        <taxon>Desulfovibrionaceae</taxon>
        <taxon>Nitratidesulfovibrio</taxon>
    </lineage>
</organism>
<dbReference type="EMBL" id="CP133659">
    <property type="protein sequence ID" value="WMW64446.1"/>
    <property type="molecule type" value="Genomic_DNA"/>
</dbReference>
<dbReference type="Gene3D" id="3.30.70.120">
    <property type="match status" value="1"/>
</dbReference>
<dbReference type="SMART" id="SM00938">
    <property type="entry name" value="P-II"/>
    <property type="match status" value="1"/>
</dbReference>
<keyword evidence="2" id="KW-1185">Reference proteome</keyword>
<dbReference type="RefSeq" id="WP_309540538.1">
    <property type="nucleotide sequence ID" value="NZ_CP133659.1"/>
</dbReference>
<evidence type="ECO:0000313" key="1">
    <source>
        <dbReference type="EMBL" id="WMW64446.1"/>
    </source>
</evidence>
<dbReference type="InterPro" id="IPR002187">
    <property type="entry name" value="N-reg_PII"/>
</dbReference>
<name>A0ABY9QY53_9BACT</name>
<reference evidence="1" key="1">
    <citation type="submission" date="2023-09" db="EMBL/GenBank/DDBJ databases">
        <authorList>
            <consortium name="CW5 consortium"/>
            <person name="Lu C.-W."/>
        </authorList>
    </citation>
    <scope>NUCLEOTIDE SEQUENCE</scope>
    <source>
        <strain evidence="1">KPS</strain>
    </source>
</reference>
<dbReference type="PROSITE" id="PS51343">
    <property type="entry name" value="PII_GLNB_DOM"/>
    <property type="match status" value="1"/>
</dbReference>
<dbReference type="PANTHER" id="PTHR30115">
    <property type="entry name" value="NITROGEN REGULATORY PROTEIN P-II"/>
    <property type="match status" value="1"/>
</dbReference>
<accession>A0ABY9QY53</accession>
<proteinExistence type="predicted"/>
<sequence>MKLIIAYVRPERLTAVKQALYARQIYSMSVTNILGAGRQKGYTETYRGVVSEVNLLKKVRIEIGIKDELEAAALEAVTEGARTGKEGDGVVFVMDVAKGLRIRTGNPVA</sequence>
<dbReference type="InterPro" id="IPR015867">
    <property type="entry name" value="N-reg_PII/ATP_PRibTrfase_C"/>
</dbReference>
<dbReference type="SUPFAM" id="SSF54913">
    <property type="entry name" value="GlnB-like"/>
    <property type="match status" value="1"/>
</dbReference>
<dbReference type="Pfam" id="PF00543">
    <property type="entry name" value="P-II"/>
    <property type="match status" value="1"/>
</dbReference>
<evidence type="ECO:0000313" key="2">
    <source>
        <dbReference type="Proteomes" id="UP001180616"/>
    </source>
</evidence>
<dbReference type="InterPro" id="IPR011322">
    <property type="entry name" value="N-reg_PII-like_a/b"/>
</dbReference>
<gene>
    <name evidence="1" type="ORF">KPS_002463</name>
</gene>
<dbReference type="Proteomes" id="UP001180616">
    <property type="component" value="Chromosome"/>
</dbReference>